<dbReference type="HAMAP" id="MF_01333_B">
    <property type="entry name" value="Ribosomal_uL5_B"/>
    <property type="match status" value="1"/>
</dbReference>
<feature type="domain" description="Large ribosomal subunit protein uL5 N-terminal" evidence="7">
    <location>
        <begin position="118"/>
        <end position="174"/>
    </location>
</feature>
<evidence type="ECO:0000259" key="7">
    <source>
        <dbReference type="Pfam" id="PF00281"/>
    </source>
</evidence>
<name>A0A532UZN0_UNCL8</name>
<dbReference type="GO" id="GO:0005840">
    <property type="term" value="C:ribosome"/>
    <property type="evidence" value="ECO:0007669"/>
    <property type="project" value="UniProtKB-KW"/>
</dbReference>
<dbReference type="GO" id="GO:1990904">
    <property type="term" value="C:ribonucleoprotein complex"/>
    <property type="evidence" value="ECO:0007669"/>
    <property type="project" value="UniProtKB-KW"/>
</dbReference>
<evidence type="ECO:0000256" key="2">
    <source>
        <dbReference type="ARBA" id="ARBA00022980"/>
    </source>
</evidence>
<dbReference type="Proteomes" id="UP000319619">
    <property type="component" value="Unassembled WGS sequence"/>
</dbReference>
<dbReference type="InterPro" id="IPR022803">
    <property type="entry name" value="Ribosomal_uL5_dom_sf"/>
</dbReference>
<dbReference type="Pfam" id="PF00281">
    <property type="entry name" value="Ribosomal_L5"/>
    <property type="match status" value="1"/>
</dbReference>
<dbReference type="GO" id="GO:0003735">
    <property type="term" value="F:structural constituent of ribosome"/>
    <property type="evidence" value="ECO:0007669"/>
    <property type="project" value="InterPro"/>
</dbReference>
<dbReference type="GO" id="GO:0006412">
    <property type="term" value="P:translation"/>
    <property type="evidence" value="ECO:0007669"/>
    <property type="project" value="UniProtKB-UniRule"/>
</dbReference>
<feature type="region of interest" description="Disordered" evidence="6">
    <location>
        <begin position="1"/>
        <end position="95"/>
    </location>
</feature>
<proteinExistence type="inferred from homology"/>
<dbReference type="PROSITE" id="PS00358">
    <property type="entry name" value="RIBOSOMAL_L5"/>
    <property type="match status" value="1"/>
</dbReference>
<evidence type="ECO:0000313" key="10">
    <source>
        <dbReference type="Proteomes" id="UP000319619"/>
    </source>
</evidence>
<comment type="subunit">
    <text evidence="5">Part of the 50S ribosomal subunit; part of the 5S rRNA/L5/L18/L25 subcomplex. Contacts the 5S rRNA and the P site tRNA. Forms a bridge to the 30S subunit in the 70S ribosome.</text>
</comment>
<feature type="compositionally biased region" description="Basic and acidic residues" evidence="6">
    <location>
        <begin position="19"/>
        <end position="92"/>
    </location>
</feature>
<reference evidence="9 10" key="1">
    <citation type="submission" date="2017-06" db="EMBL/GenBank/DDBJ databases">
        <title>Novel microbial phyla capable of carbon fixation and sulfur reduction in deep-sea sediments.</title>
        <authorList>
            <person name="Huang J."/>
            <person name="Baker B."/>
            <person name="Wang Y."/>
        </authorList>
    </citation>
    <scope>NUCLEOTIDE SEQUENCE [LARGE SCALE GENOMIC DNA]</scope>
    <source>
        <strain evidence="9">B3_LCP</strain>
    </source>
</reference>
<dbReference type="NCBIfam" id="NF000585">
    <property type="entry name" value="PRK00010.1"/>
    <property type="match status" value="1"/>
</dbReference>
<evidence type="ECO:0000313" key="9">
    <source>
        <dbReference type="EMBL" id="TKJ40416.1"/>
    </source>
</evidence>
<dbReference type="InterPro" id="IPR020929">
    <property type="entry name" value="Ribosomal_uL5_CS"/>
</dbReference>
<dbReference type="InterPro" id="IPR031310">
    <property type="entry name" value="Ribosomal_uL5_N"/>
</dbReference>
<dbReference type="PANTHER" id="PTHR11994">
    <property type="entry name" value="60S RIBOSOMAL PROTEIN L11-RELATED"/>
    <property type="match status" value="1"/>
</dbReference>
<feature type="domain" description="Large ribosomal subunit protein uL5 C-terminal" evidence="8">
    <location>
        <begin position="179"/>
        <end position="271"/>
    </location>
</feature>
<dbReference type="InterPro" id="IPR031309">
    <property type="entry name" value="Ribosomal_uL5_C"/>
</dbReference>
<evidence type="ECO:0000256" key="1">
    <source>
        <dbReference type="ARBA" id="ARBA00008553"/>
    </source>
</evidence>
<dbReference type="InterPro" id="IPR002132">
    <property type="entry name" value="Ribosomal_uL5"/>
</dbReference>
<gene>
    <name evidence="5" type="primary">rplE</name>
    <name evidence="9" type="ORF">CEE37_08840</name>
</gene>
<dbReference type="GO" id="GO:0019843">
    <property type="term" value="F:rRNA binding"/>
    <property type="evidence" value="ECO:0007669"/>
    <property type="project" value="UniProtKB-UniRule"/>
</dbReference>
<comment type="similarity">
    <text evidence="1 5">Belongs to the universal ribosomal protein uL5 family.</text>
</comment>
<keyword evidence="5" id="KW-0699">rRNA-binding</keyword>
<dbReference type="SUPFAM" id="SSF55282">
    <property type="entry name" value="RL5-like"/>
    <property type="match status" value="1"/>
</dbReference>
<organism evidence="9 10">
    <name type="scientific">candidate division LCP-89 bacterium B3_LCP</name>
    <dbReference type="NCBI Taxonomy" id="2012998"/>
    <lineage>
        <taxon>Bacteria</taxon>
        <taxon>Pseudomonadati</taxon>
        <taxon>Bacteria division LCP-89</taxon>
    </lineage>
</organism>
<sequence length="283" mass="32017">MINPEDEKEEKTTPTPESEPEKSEKPVKKKAAEKQEKKEQKSKAKDVKKPKPKEKASKPSEKGKKQTKAKKDAKPSTDKKSDKAPAKDDTKKAPVPRMLLQYKKAIIAELTKRFKYTNVMMVPRLQKIVINVGIGEAATNSKLLDTVMSELALIAGQQPAITRARKSISNFKLRQGMAIGCRVTLRGNHMWEFFDRLLNVAIPRIRDFRGLPDRSFDGRGSYTMGIKEQIIFPEIDMDKIDRVHGLNITFVTSAKTDEEAHALLTEMGMPFRRRATQNKEQAA</sequence>
<dbReference type="GO" id="GO:0000049">
    <property type="term" value="F:tRNA binding"/>
    <property type="evidence" value="ECO:0007669"/>
    <property type="project" value="UniProtKB-UniRule"/>
</dbReference>
<keyword evidence="5" id="KW-0820">tRNA-binding</keyword>
<dbReference type="FunFam" id="3.30.1440.10:FF:000001">
    <property type="entry name" value="50S ribosomal protein L5"/>
    <property type="match status" value="1"/>
</dbReference>
<dbReference type="AlphaFoldDB" id="A0A532UZN0"/>
<dbReference type="Gene3D" id="3.30.1440.10">
    <property type="match status" value="1"/>
</dbReference>
<comment type="caution">
    <text evidence="9">The sequence shown here is derived from an EMBL/GenBank/DDBJ whole genome shotgun (WGS) entry which is preliminary data.</text>
</comment>
<evidence type="ECO:0000256" key="5">
    <source>
        <dbReference type="HAMAP-Rule" id="MF_01333"/>
    </source>
</evidence>
<evidence type="ECO:0000256" key="6">
    <source>
        <dbReference type="SAM" id="MobiDB-lite"/>
    </source>
</evidence>
<dbReference type="EMBL" id="NJBN01000005">
    <property type="protein sequence ID" value="TKJ40416.1"/>
    <property type="molecule type" value="Genomic_DNA"/>
</dbReference>
<evidence type="ECO:0000256" key="4">
    <source>
        <dbReference type="ARBA" id="ARBA00035245"/>
    </source>
</evidence>
<keyword evidence="3 5" id="KW-0687">Ribonucleoprotein</keyword>
<evidence type="ECO:0000256" key="3">
    <source>
        <dbReference type="ARBA" id="ARBA00023274"/>
    </source>
</evidence>
<keyword evidence="5" id="KW-0694">RNA-binding</keyword>
<dbReference type="Pfam" id="PF00673">
    <property type="entry name" value="Ribosomal_L5_C"/>
    <property type="match status" value="1"/>
</dbReference>
<protein>
    <recommendedName>
        <fullName evidence="4 5">Large ribosomal subunit protein uL5</fullName>
    </recommendedName>
</protein>
<accession>A0A532UZN0</accession>
<dbReference type="InterPro" id="IPR020930">
    <property type="entry name" value="Ribosomal_uL5_bac-type"/>
</dbReference>
<comment type="function">
    <text evidence="5">This is 1 of the proteins that bind and probably mediate the attachment of the 5S RNA into the large ribosomal subunit, where it forms part of the central protuberance. In the 70S ribosome it contacts protein S13 of the 30S subunit (bridge B1b), connecting the 2 subunits; this bridge is implicated in subunit movement. Contacts the P site tRNA; the 5S rRNA and some of its associated proteins might help stabilize positioning of ribosome-bound tRNAs.</text>
</comment>
<evidence type="ECO:0000259" key="8">
    <source>
        <dbReference type="Pfam" id="PF00673"/>
    </source>
</evidence>
<keyword evidence="2 5" id="KW-0689">Ribosomal protein</keyword>